<comment type="similarity">
    <text evidence="2 6">Belongs to the sodium:solute symporter (SSF) (TC 2.A.21) family.</text>
</comment>
<dbReference type="Pfam" id="PF00474">
    <property type="entry name" value="SSF"/>
    <property type="match status" value="1"/>
</dbReference>
<name>A0A438MZI1_EXOME</name>
<evidence type="ECO:0000256" key="2">
    <source>
        <dbReference type="ARBA" id="ARBA00006434"/>
    </source>
</evidence>
<evidence type="ECO:0000256" key="4">
    <source>
        <dbReference type="ARBA" id="ARBA00022989"/>
    </source>
</evidence>
<feature type="transmembrane region" description="Helical" evidence="7">
    <location>
        <begin position="51"/>
        <end position="73"/>
    </location>
</feature>
<gene>
    <name evidence="8" type="ORF">B0A52_07624</name>
</gene>
<feature type="transmembrane region" description="Helical" evidence="7">
    <location>
        <begin position="162"/>
        <end position="180"/>
    </location>
</feature>
<feature type="transmembrane region" description="Helical" evidence="7">
    <location>
        <begin position="648"/>
        <end position="672"/>
    </location>
</feature>
<evidence type="ECO:0000313" key="8">
    <source>
        <dbReference type="EMBL" id="RVX68738.1"/>
    </source>
</evidence>
<dbReference type="VEuPathDB" id="FungiDB:PV10_01263"/>
<feature type="transmembrane region" description="Helical" evidence="7">
    <location>
        <begin position="369"/>
        <end position="396"/>
    </location>
</feature>
<evidence type="ECO:0000256" key="7">
    <source>
        <dbReference type="SAM" id="Phobius"/>
    </source>
</evidence>
<feature type="transmembrane region" description="Helical" evidence="7">
    <location>
        <begin position="417"/>
        <end position="437"/>
    </location>
</feature>
<comment type="subcellular location">
    <subcellularLocation>
        <location evidence="1">Membrane</location>
        <topology evidence="1">Multi-pass membrane protein</topology>
    </subcellularLocation>
</comment>
<feature type="transmembrane region" description="Helical" evidence="7">
    <location>
        <begin position="125"/>
        <end position="150"/>
    </location>
</feature>
<dbReference type="GO" id="GO:0005886">
    <property type="term" value="C:plasma membrane"/>
    <property type="evidence" value="ECO:0007669"/>
    <property type="project" value="TreeGrafter"/>
</dbReference>
<feature type="transmembrane region" description="Helical" evidence="7">
    <location>
        <begin position="443"/>
        <end position="465"/>
    </location>
</feature>
<dbReference type="InterPro" id="IPR038377">
    <property type="entry name" value="Na/Glc_symporter_sf"/>
</dbReference>
<evidence type="ECO:0000256" key="5">
    <source>
        <dbReference type="ARBA" id="ARBA00023136"/>
    </source>
</evidence>
<accession>A0A438MZI1</accession>
<dbReference type="CDD" id="cd11476">
    <property type="entry name" value="SLC5sbd_DUR3"/>
    <property type="match status" value="1"/>
</dbReference>
<feature type="transmembrane region" description="Helical" evidence="7">
    <location>
        <begin position="12"/>
        <end position="30"/>
    </location>
</feature>
<keyword evidence="4 7" id="KW-1133">Transmembrane helix</keyword>
<feature type="transmembrane region" description="Helical" evidence="7">
    <location>
        <begin position="472"/>
        <end position="490"/>
    </location>
</feature>
<dbReference type="GO" id="GO:0015204">
    <property type="term" value="F:urea transmembrane transporter activity"/>
    <property type="evidence" value="ECO:0007669"/>
    <property type="project" value="InterPro"/>
</dbReference>
<sequence>MSLLPQSAGYATILVGGVFFAALMNVITWLQKRYTNFHPGRVEEFSSASRSIKTGMLSVGIASAWIWAAVFLQTGTLTFLYGVSIPYWFGMGGFVEIAAFAFISSKIKANASGASTYLQVAKVRFGVVGHLAYMFAALVANFVVGSEILIGGGGVIAGMTGISQYAAVWLLPLVIVAYVLTGGLRATFVADYLHCVILFSCLLVLVLATYTRGDTIGSPGRLYDLLLEASAASPAIGNAHGSYLSFRSDGGMYYAVTAATSFFGLSFCDQKGLLAAEYRRSACGDQQGLHLRWMLLLFWQVSSATIVSILLNVGIVALGIGSSMGLAARALVAHPSFPTYPEGLSLAEIGAGLAGPYASVAILGQAGPAMYIIIAFMATTSALSAQLVAVSTIFSYDLYREYINKSATNAQMMKANHIVVVLWAIFLASIDTAFVHIGLDLNFLFYLMAVSTSGAVFPIGLLMCWTRLNKTGAILGVIGGLVMGMVGWLVTAVTTQGSITITTLTDSKVILAGSLSALGTGAIMPIVFSLIKPASFDFELTRAIGRGVAVKEPPTPSNASHASNEKVPQQSQSHLLTAKDLSLEPALARVEGGGQTDESEAQYAKEIVQLEASQTRFRIITGLFLLVILVLIPAPLAGTAVVYPRGLFILQCVAAATFVLVSLLLITFWPLFESGKQFGVILGRISRNERLDIKQQPQE</sequence>
<feature type="transmembrane region" description="Helical" evidence="7">
    <location>
        <begin position="251"/>
        <end position="268"/>
    </location>
</feature>
<feature type="transmembrane region" description="Helical" evidence="7">
    <location>
        <begin position="619"/>
        <end position="642"/>
    </location>
</feature>
<dbReference type="InterPro" id="IPR001734">
    <property type="entry name" value="Na/solute_symporter"/>
</dbReference>
<reference evidence="8 9" key="1">
    <citation type="submission" date="2017-03" db="EMBL/GenBank/DDBJ databases">
        <title>Genomes of endolithic fungi from Antarctica.</title>
        <authorList>
            <person name="Coleine C."/>
            <person name="Masonjones S."/>
            <person name="Stajich J.E."/>
        </authorList>
    </citation>
    <scope>NUCLEOTIDE SEQUENCE [LARGE SCALE GENOMIC DNA]</scope>
    <source>
        <strain evidence="8 9">CCFEE 6314</strain>
    </source>
</reference>
<protein>
    <recommendedName>
        <fullName evidence="10">Urea active transporter</fullName>
    </recommendedName>
</protein>
<evidence type="ECO:0000256" key="3">
    <source>
        <dbReference type="ARBA" id="ARBA00022692"/>
    </source>
</evidence>
<organism evidence="8 9">
    <name type="scientific">Exophiala mesophila</name>
    <name type="common">Black yeast-like fungus</name>
    <dbReference type="NCBI Taxonomy" id="212818"/>
    <lineage>
        <taxon>Eukaryota</taxon>
        <taxon>Fungi</taxon>
        <taxon>Dikarya</taxon>
        <taxon>Ascomycota</taxon>
        <taxon>Pezizomycotina</taxon>
        <taxon>Eurotiomycetes</taxon>
        <taxon>Chaetothyriomycetidae</taxon>
        <taxon>Chaetothyriales</taxon>
        <taxon>Herpotrichiellaceae</taxon>
        <taxon>Exophiala</taxon>
    </lineage>
</organism>
<dbReference type="PROSITE" id="PS50283">
    <property type="entry name" value="NA_SOLUT_SYMP_3"/>
    <property type="match status" value="1"/>
</dbReference>
<feature type="transmembrane region" description="Helical" evidence="7">
    <location>
        <begin position="85"/>
        <end position="104"/>
    </location>
</feature>
<feature type="transmembrane region" description="Helical" evidence="7">
    <location>
        <begin position="192"/>
        <end position="211"/>
    </location>
</feature>
<evidence type="ECO:0000256" key="1">
    <source>
        <dbReference type="ARBA" id="ARBA00004141"/>
    </source>
</evidence>
<keyword evidence="3 7" id="KW-0812">Transmembrane</keyword>
<dbReference type="OrthoDB" id="6132759at2759"/>
<dbReference type="Proteomes" id="UP000288859">
    <property type="component" value="Unassembled WGS sequence"/>
</dbReference>
<proteinExistence type="inferred from homology"/>
<dbReference type="PANTHER" id="PTHR46154">
    <property type="match status" value="1"/>
</dbReference>
<feature type="transmembrane region" description="Helical" evidence="7">
    <location>
        <begin position="510"/>
        <end position="531"/>
    </location>
</feature>
<feature type="transmembrane region" description="Helical" evidence="7">
    <location>
        <begin position="289"/>
        <end position="309"/>
    </location>
</feature>
<dbReference type="InterPro" id="IPR031155">
    <property type="entry name" value="DUR"/>
</dbReference>
<dbReference type="PANTHER" id="PTHR46154:SF2">
    <property type="entry name" value="SOLUTE SYMPORTER FAMILY TRANSPORTER (AFU_ORTHOLOGUE AFUA_6G03200)"/>
    <property type="match status" value="1"/>
</dbReference>
<comment type="caution">
    <text evidence="8">The sequence shown here is derived from an EMBL/GenBank/DDBJ whole genome shotgun (WGS) entry which is preliminary data.</text>
</comment>
<dbReference type="Gene3D" id="1.20.1730.10">
    <property type="entry name" value="Sodium/glucose cotransporter"/>
    <property type="match status" value="1"/>
</dbReference>
<keyword evidence="5 7" id="KW-0472">Membrane</keyword>
<evidence type="ECO:0000313" key="9">
    <source>
        <dbReference type="Proteomes" id="UP000288859"/>
    </source>
</evidence>
<dbReference type="AlphaFoldDB" id="A0A438MZI1"/>
<evidence type="ECO:0008006" key="10">
    <source>
        <dbReference type="Google" id="ProtNLM"/>
    </source>
</evidence>
<dbReference type="EMBL" id="NAJM01000035">
    <property type="protein sequence ID" value="RVX68738.1"/>
    <property type="molecule type" value="Genomic_DNA"/>
</dbReference>
<evidence type="ECO:0000256" key="6">
    <source>
        <dbReference type="RuleBase" id="RU362091"/>
    </source>
</evidence>